<dbReference type="InterPro" id="IPR047146">
    <property type="entry name" value="Cyt_P450_E_CYP52_fungi"/>
</dbReference>
<dbReference type="OrthoDB" id="1470350at2759"/>
<proteinExistence type="inferred from homology"/>
<dbReference type="PRINTS" id="PR00463">
    <property type="entry name" value="EP450I"/>
</dbReference>
<dbReference type="GO" id="GO:0016705">
    <property type="term" value="F:oxidoreductase activity, acting on paired donors, with incorporation or reduction of molecular oxygen"/>
    <property type="evidence" value="ECO:0007669"/>
    <property type="project" value="InterPro"/>
</dbReference>
<gene>
    <name evidence="10" type="ORF">AAE3_LOCUS11434</name>
</gene>
<evidence type="ECO:0000256" key="3">
    <source>
        <dbReference type="ARBA" id="ARBA00022617"/>
    </source>
</evidence>
<comment type="similarity">
    <text evidence="2 9">Belongs to the cytochrome P450 family.</text>
</comment>
<dbReference type="PANTHER" id="PTHR24287">
    <property type="entry name" value="P450, PUTATIVE (EUROFUNG)-RELATED"/>
    <property type="match status" value="1"/>
</dbReference>
<dbReference type="InterPro" id="IPR036396">
    <property type="entry name" value="Cyt_P450_sf"/>
</dbReference>
<dbReference type="InterPro" id="IPR002401">
    <property type="entry name" value="Cyt_P450_E_grp-I"/>
</dbReference>
<dbReference type="SUPFAM" id="SSF48264">
    <property type="entry name" value="Cytochrome P450"/>
    <property type="match status" value="1"/>
</dbReference>
<dbReference type="Proteomes" id="UP000467700">
    <property type="component" value="Unassembled WGS sequence"/>
</dbReference>
<dbReference type="CDD" id="cd11063">
    <property type="entry name" value="CYP52"/>
    <property type="match status" value="1"/>
</dbReference>
<evidence type="ECO:0000256" key="1">
    <source>
        <dbReference type="ARBA" id="ARBA00001971"/>
    </source>
</evidence>
<dbReference type="PROSITE" id="PS00086">
    <property type="entry name" value="CYTOCHROME_P450"/>
    <property type="match status" value="1"/>
</dbReference>
<dbReference type="EMBL" id="CACVBS010000075">
    <property type="protein sequence ID" value="CAA7269185.1"/>
    <property type="molecule type" value="Genomic_DNA"/>
</dbReference>
<evidence type="ECO:0000256" key="6">
    <source>
        <dbReference type="ARBA" id="ARBA00023004"/>
    </source>
</evidence>
<evidence type="ECO:0000313" key="11">
    <source>
        <dbReference type="Proteomes" id="UP000467700"/>
    </source>
</evidence>
<sequence length="613" mass="69356">MFGHQKAPLPSLQPDSNTASIRTATTIMGLTLPRGLVYLVRLIPYFAAPSAAVFLAFRVANDQFDISAPAWAVISLTLFARPLLFFAEQEWSKVASKRRAAAHGAVLPPMIKESAFGAIKIFGENLKTGYPAEPIRKWAEEYGHTFQMPLLTSNLVATDEPDHIKAILATQFDGFDKGPTFRDQMNSLLGVGVFNADGDMWKFHRSMTRPFFTRERISDFEIYDRNADASLKLAKTRLAEGYSIDFQDLVSRFTLDSATEFLFGYNVDSLSAGIPYPPAHAELTPASFHEHSSTVFTTAFTKAQVIAAKRTGQGPDWPLFEKLQDTIHPLRKIMDRYTEPVIREGVEKKVAEKGEKMEEESTLLEHLLKHTQDQQILKDELVNLLVAGRDTTMCLLTFSAYMLAEHPNIERRLRQEIYEKIGPNGLPTYDNMRELKFVRAFLNEVLRLYPPVPANVRTTTREVVLPAKRPGQQAFYIPAGTSTIYTVINTHRRPDLWGPDAHKFDPDRFLDERVHKYLTPNPFIFCPFNAGPRICLGQQFAYHEATFYLIRLLQQFTAFTLDSATNKPPPEAWASMGPLDRKSVEKIHPLSHLTLYVSGGLWLRMRELQAGEA</sequence>
<dbReference type="PRINTS" id="PR00385">
    <property type="entry name" value="P450"/>
</dbReference>
<keyword evidence="11" id="KW-1185">Reference proteome</keyword>
<name>A0A8S0W3V8_CYCAE</name>
<keyword evidence="5 9" id="KW-0560">Oxidoreductase</keyword>
<keyword evidence="6 8" id="KW-0408">Iron</keyword>
<evidence type="ECO:0000313" key="10">
    <source>
        <dbReference type="EMBL" id="CAA7269185.1"/>
    </source>
</evidence>
<evidence type="ECO:0000256" key="5">
    <source>
        <dbReference type="ARBA" id="ARBA00023002"/>
    </source>
</evidence>
<reference evidence="10 11" key="1">
    <citation type="submission" date="2020-01" db="EMBL/GenBank/DDBJ databases">
        <authorList>
            <person name="Gupta K D."/>
        </authorList>
    </citation>
    <scope>NUCLEOTIDE SEQUENCE [LARGE SCALE GENOMIC DNA]</scope>
</reference>
<comment type="cofactor">
    <cofactor evidence="1 8">
        <name>heme</name>
        <dbReference type="ChEBI" id="CHEBI:30413"/>
    </cofactor>
</comment>
<dbReference type="InterPro" id="IPR001128">
    <property type="entry name" value="Cyt_P450"/>
</dbReference>
<dbReference type="GO" id="GO:0005506">
    <property type="term" value="F:iron ion binding"/>
    <property type="evidence" value="ECO:0007669"/>
    <property type="project" value="InterPro"/>
</dbReference>
<comment type="caution">
    <text evidence="10">The sequence shown here is derived from an EMBL/GenBank/DDBJ whole genome shotgun (WGS) entry which is preliminary data.</text>
</comment>
<organism evidence="10 11">
    <name type="scientific">Cyclocybe aegerita</name>
    <name type="common">Black poplar mushroom</name>
    <name type="synonym">Agrocybe aegerita</name>
    <dbReference type="NCBI Taxonomy" id="1973307"/>
    <lineage>
        <taxon>Eukaryota</taxon>
        <taxon>Fungi</taxon>
        <taxon>Dikarya</taxon>
        <taxon>Basidiomycota</taxon>
        <taxon>Agaricomycotina</taxon>
        <taxon>Agaricomycetes</taxon>
        <taxon>Agaricomycetidae</taxon>
        <taxon>Agaricales</taxon>
        <taxon>Agaricineae</taxon>
        <taxon>Bolbitiaceae</taxon>
        <taxon>Cyclocybe</taxon>
    </lineage>
</organism>
<dbReference type="PANTHER" id="PTHR24287:SF1">
    <property type="entry name" value="P450, PUTATIVE (EUROFUNG)-RELATED"/>
    <property type="match status" value="1"/>
</dbReference>
<keyword evidence="3 8" id="KW-0349">Heme</keyword>
<dbReference type="GO" id="GO:0020037">
    <property type="term" value="F:heme binding"/>
    <property type="evidence" value="ECO:0007669"/>
    <property type="project" value="InterPro"/>
</dbReference>
<evidence type="ECO:0000256" key="2">
    <source>
        <dbReference type="ARBA" id="ARBA00010617"/>
    </source>
</evidence>
<dbReference type="GO" id="GO:0004497">
    <property type="term" value="F:monooxygenase activity"/>
    <property type="evidence" value="ECO:0007669"/>
    <property type="project" value="UniProtKB-KW"/>
</dbReference>
<evidence type="ECO:0008006" key="12">
    <source>
        <dbReference type="Google" id="ProtNLM"/>
    </source>
</evidence>
<keyword evidence="4 8" id="KW-0479">Metal-binding</keyword>
<dbReference type="Pfam" id="PF00067">
    <property type="entry name" value="p450"/>
    <property type="match status" value="1"/>
</dbReference>
<evidence type="ECO:0000256" key="7">
    <source>
        <dbReference type="ARBA" id="ARBA00023033"/>
    </source>
</evidence>
<evidence type="ECO:0000256" key="9">
    <source>
        <dbReference type="RuleBase" id="RU000461"/>
    </source>
</evidence>
<protein>
    <recommendedName>
        <fullName evidence="12">Cytochrome P450 monooxygenase pc-3</fullName>
    </recommendedName>
</protein>
<keyword evidence="7 9" id="KW-0503">Monooxygenase</keyword>
<dbReference type="Gene3D" id="1.10.630.10">
    <property type="entry name" value="Cytochrome P450"/>
    <property type="match status" value="1"/>
</dbReference>
<dbReference type="AlphaFoldDB" id="A0A8S0W3V8"/>
<evidence type="ECO:0000256" key="4">
    <source>
        <dbReference type="ARBA" id="ARBA00022723"/>
    </source>
</evidence>
<evidence type="ECO:0000256" key="8">
    <source>
        <dbReference type="PIRSR" id="PIRSR602401-1"/>
    </source>
</evidence>
<accession>A0A8S0W3V8</accession>
<dbReference type="InterPro" id="IPR017972">
    <property type="entry name" value="Cyt_P450_CS"/>
</dbReference>
<feature type="binding site" description="axial binding residue" evidence="8">
    <location>
        <position position="535"/>
    </location>
    <ligand>
        <name>heme</name>
        <dbReference type="ChEBI" id="CHEBI:30413"/>
    </ligand>
    <ligandPart>
        <name>Fe</name>
        <dbReference type="ChEBI" id="CHEBI:18248"/>
    </ligandPart>
</feature>